<dbReference type="Proteomes" id="UP000789366">
    <property type="component" value="Unassembled WGS sequence"/>
</dbReference>
<evidence type="ECO:0000313" key="2">
    <source>
        <dbReference type="Proteomes" id="UP000789366"/>
    </source>
</evidence>
<organism evidence="1 2">
    <name type="scientific">Cetraspora pellucida</name>
    <dbReference type="NCBI Taxonomy" id="1433469"/>
    <lineage>
        <taxon>Eukaryota</taxon>
        <taxon>Fungi</taxon>
        <taxon>Fungi incertae sedis</taxon>
        <taxon>Mucoromycota</taxon>
        <taxon>Glomeromycotina</taxon>
        <taxon>Glomeromycetes</taxon>
        <taxon>Diversisporales</taxon>
        <taxon>Gigasporaceae</taxon>
        <taxon>Cetraspora</taxon>
    </lineage>
</organism>
<accession>A0ACA9PV68</accession>
<evidence type="ECO:0000313" key="1">
    <source>
        <dbReference type="EMBL" id="CAG8726388.1"/>
    </source>
</evidence>
<name>A0ACA9PV68_9GLOM</name>
<reference evidence="1" key="1">
    <citation type="submission" date="2021-06" db="EMBL/GenBank/DDBJ databases">
        <authorList>
            <person name="Kallberg Y."/>
            <person name="Tangrot J."/>
            <person name="Rosling A."/>
        </authorList>
    </citation>
    <scope>NUCLEOTIDE SEQUENCE</scope>
    <source>
        <strain evidence="1">28 12/20/2015</strain>
    </source>
</reference>
<gene>
    <name evidence="1" type="ORF">SPELUC_LOCUS12789</name>
</gene>
<dbReference type="EMBL" id="CAJVPW010031389">
    <property type="protein sequence ID" value="CAG8726388.1"/>
    <property type="molecule type" value="Genomic_DNA"/>
</dbReference>
<protein>
    <submittedName>
        <fullName evidence="1">14360_t:CDS:1</fullName>
    </submittedName>
</protein>
<keyword evidence="2" id="KW-1185">Reference proteome</keyword>
<sequence length="126" mass="14615">HSHKSDPVELPLLSFQDEYNTENNDQPNINYEELNKECAEPDESADLALDETIDDKTLELTPLEEFGQFLDAWIEISKNKIDEIAQIYEDENEMLTSKVEDIVHSATDPKSKWDLRVPFNELQLSF</sequence>
<proteinExistence type="predicted"/>
<comment type="caution">
    <text evidence="1">The sequence shown here is derived from an EMBL/GenBank/DDBJ whole genome shotgun (WGS) entry which is preliminary data.</text>
</comment>
<feature type="non-terminal residue" evidence="1">
    <location>
        <position position="1"/>
    </location>
</feature>